<dbReference type="InterPro" id="IPR043773">
    <property type="entry name" value="JetA"/>
</dbReference>
<protein>
    <submittedName>
        <fullName evidence="1">DUF5716 family protein</fullName>
    </submittedName>
</protein>
<dbReference type="EMBL" id="JAQLXW010000019">
    <property type="protein sequence ID" value="MDB8004684.1"/>
    <property type="molecule type" value="Genomic_DNA"/>
</dbReference>
<dbReference type="Proteomes" id="UP001210809">
    <property type="component" value="Unassembled WGS sequence"/>
</dbReference>
<dbReference type="AlphaFoldDB" id="A0AAW6D3F8"/>
<organism evidence="1 2">
    <name type="scientific">[Eubacterium] siraeum</name>
    <dbReference type="NCBI Taxonomy" id="39492"/>
    <lineage>
        <taxon>Bacteria</taxon>
        <taxon>Bacillati</taxon>
        <taxon>Bacillota</taxon>
        <taxon>Clostridia</taxon>
        <taxon>Eubacteriales</taxon>
        <taxon>Oscillospiraceae</taxon>
        <taxon>Oscillospiraceae incertae sedis</taxon>
    </lineage>
</organism>
<sequence length="465" mass="54214">MNLYDIIPENLFSVLVSKNKNLYVKTLFVLLDAFKQHLKISKDELISMINAQLDDDIISADFTEEELLESEQSISGKAHFLVRKLKSTGWILIETENDFREYITVPGFSYKIIQLLYDVANVSETENFAYVYSTYSSLEIAKKTRDPFEMITALNDGAERTERLVESLKSVYHSITYYNQQLINTLNVNNVLHSHYEIFQEDVILKILRPLKIKDSVPKYKIPIQNILKLWIAEEDVIEDMVQYRLSKQNDNDEGEIRNDILRKIHYIIDTYDNLDKKFISVIDEKNRRYTRATTQKIDYLINSDQSVKGNLISLLKYLSDDETADKTFQLISDSFELYEQLFISDESLYEKKKAVKRSRNSELIMTEGPIDFEIKAKAMAMQVLNNKYSKKNVNEYVDKLLGEKNEITSREIVIGNDDDYIMTLLSVVQANDRGSKYTIEFADEDVLSGKYEIPLMTYRRRGAK</sequence>
<proteinExistence type="predicted"/>
<gene>
    <name evidence="1" type="ORF">PNE09_11520</name>
</gene>
<evidence type="ECO:0000313" key="1">
    <source>
        <dbReference type="EMBL" id="MDB8004684.1"/>
    </source>
</evidence>
<name>A0AAW6D3F8_9FIRM</name>
<comment type="caution">
    <text evidence="1">The sequence shown here is derived from an EMBL/GenBank/DDBJ whole genome shotgun (WGS) entry which is preliminary data.</text>
</comment>
<dbReference type="Pfam" id="PF18982">
    <property type="entry name" value="JetA"/>
    <property type="match status" value="1"/>
</dbReference>
<reference evidence="1" key="1">
    <citation type="submission" date="2023-01" db="EMBL/GenBank/DDBJ databases">
        <title>Human gut microbiome strain richness.</title>
        <authorList>
            <person name="Chen-Liaw A."/>
        </authorList>
    </citation>
    <scope>NUCLEOTIDE SEQUENCE</scope>
    <source>
        <strain evidence="1">1001283st1_G1_1001283B150217_161031</strain>
    </source>
</reference>
<accession>A0AAW6D3F8</accession>
<evidence type="ECO:0000313" key="2">
    <source>
        <dbReference type="Proteomes" id="UP001210809"/>
    </source>
</evidence>